<protein>
    <submittedName>
        <fullName evidence="2">Uncharacterized protein</fullName>
    </submittedName>
</protein>
<proteinExistence type="predicted"/>
<keyword evidence="1" id="KW-0812">Transmembrane</keyword>
<sequence>MINKQGKIKIYLGFLTIILIATAVYISFAGEARLRIDDDKAVFYVNESRWLISALQEDRLFSGASIVDRVKATIVRGNYTEDNLRVEYRFTGYENQEIISHTWKFNPYSKNIEDFPIEEKICISGAKGKYYRYSLKRLFEVEPKRKLIDETSASFGRNMKVTFELGYSWAQIGWPYGKDSFAVQYKIDSDYECYNIRVFDPPPAEDSSLINVTILFPVNNTAYVADNLDLNWSTNITVNWSVYSLDGGANSSSIFFGNTPTNITLPHLFEGTHNITIWVNNSDGSVGVSHFLNFSIIPPLNVTLCGNLTDISYNVNWSKVNLNFSDSVVAAGNFSWNITDLNLSIFPVKPCLYTVQNKRINNITVSLNIDRTADYFNWTYNNTLINTTSKAIFNVSANTTFNINLTLNLINISQTYRNWNITINRANWSFTPNFTDAVLI</sequence>
<gene>
    <name evidence="2" type="ORF">LCGC14_1843070</name>
</gene>
<feature type="transmembrane region" description="Helical" evidence="1">
    <location>
        <begin position="12"/>
        <end position="30"/>
    </location>
</feature>
<name>A0A0F9GCR5_9ZZZZ</name>
<keyword evidence="1" id="KW-1133">Transmembrane helix</keyword>
<comment type="caution">
    <text evidence="2">The sequence shown here is derived from an EMBL/GenBank/DDBJ whole genome shotgun (WGS) entry which is preliminary data.</text>
</comment>
<reference evidence="2" key="1">
    <citation type="journal article" date="2015" name="Nature">
        <title>Complex archaea that bridge the gap between prokaryotes and eukaryotes.</title>
        <authorList>
            <person name="Spang A."/>
            <person name="Saw J.H."/>
            <person name="Jorgensen S.L."/>
            <person name="Zaremba-Niedzwiedzka K."/>
            <person name="Martijn J."/>
            <person name="Lind A.E."/>
            <person name="van Eijk R."/>
            <person name="Schleper C."/>
            <person name="Guy L."/>
            <person name="Ettema T.J."/>
        </authorList>
    </citation>
    <scope>NUCLEOTIDE SEQUENCE</scope>
</reference>
<dbReference type="EMBL" id="LAZR01018396">
    <property type="protein sequence ID" value="KKL96578.1"/>
    <property type="molecule type" value="Genomic_DNA"/>
</dbReference>
<keyword evidence="1" id="KW-0472">Membrane</keyword>
<evidence type="ECO:0000313" key="2">
    <source>
        <dbReference type="EMBL" id="KKL96578.1"/>
    </source>
</evidence>
<organism evidence="2">
    <name type="scientific">marine sediment metagenome</name>
    <dbReference type="NCBI Taxonomy" id="412755"/>
    <lineage>
        <taxon>unclassified sequences</taxon>
        <taxon>metagenomes</taxon>
        <taxon>ecological metagenomes</taxon>
    </lineage>
</organism>
<accession>A0A0F9GCR5</accession>
<dbReference type="AlphaFoldDB" id="A0A0F9GCR5"/>
<evidence type="ECO:0000256" key="1">
    <source>
        <dbReference type="SAM" id="Phobius"/>
    </source>
</evidence>